<name>A0A9N8ZDC3_9GLOM</name>
<dbReference type="EMBL" id="CAJVPQ010000558">
    <property type="protein sequence ID" value="CAG8492095.1"/>
    <property type="molecule type" value="Genomic_DNA"/>
</dbReference>
<gene>
    <name evidence="1" type="ORF">FCALED_LOCUS3267</name>
</gene>
<comment type="caution">
    <text evidence="1">The sequence shown here is derived from an EMBL/GenBank/DDBJ whole genome shotgun (WGS) entry which is preliminary data.</text>
</comment>
<evidence type="ECO:0000313" key="1">
    <source>
        <dbReference type="EMBL" id="CAG8492095.1"/>
    </source>
</evidence>
<reference evidence="1" key="1">
    <citation type="submission" date="2021-06" db="EMBL/GenBank/DDBJ databases">
        <authorList>
            <person name="Kallberg Y."/>
            <person name="Tangrot J."/>
            <person name="Rosling A."/>
        </authorList>
    </citation>
    <scope>NUCLEOTIDE SEQUENCE</scope>
    <source>
        <strain evidence="1">UK204</strain>
    </source>
</reference>
<protein>
    <submittedName>
        <fullName evidence="1">6527_t:CDS:1</fullName>
    </submittedName>
</protein>
<dbReference type="OrthoDB" id="5979581at2759"/>
<dbReference type="AlphaFoldDB" id="A0A9N8ZDC3"/>
<accession>A0A9N8ZDC3</accession>
<evidence type="ECO:0000313" key="2">
    <source>
        <dbReference type="Proteomes" id="UP000789570"/>
    </source>
</evidence>
<dbReference type="Proteomes" id="UP000789570">
    <property type="component" value="Unassembled WGS sequence"/>
</dbReference>
<sequence>MEDARPIARAILTRRILNRSYIIASEVMTDLLNSQLKRIMTFRSQGNPQGVENIGVGVLPIEMDRSSEDQETTTIGNKRPDFLCWTNGVLLLKGEEDVDFPVAHGSEGGLEISEHLKDWDNATLTKNNEYTVQSDLYQFGKMGGKKF</sequence>
<proteinExistence type="predicted"/>
<organism evidence="1 2">
    <name type="scientific">Funneliformis caledonium</name>
    <dbReference type="NCBI Taxonomy" id="1117310"/>
    <lineage>
        <taxon>Eukaryota</taxon>
        <taxon>Fungi</taxon>
        <taxon>Fungi incertae sedis</taxon>
        <taxon>Mucoromycota</taxon>
        <taxon>Glomeromycotina</taxon>
        <taxon>Glomeromycetes</taxon>
        <taxon>Glomerales</taxon>
        <taxon>Glomeraceae</taxon>
        <taxon>Funneliformis</taxon>
    </lineage>
</organism>
<keyword evidence="2" id="KW-1185">Reference proteome</keyword>